<organism evidence="1 2">
    <name type="scientific">Dermatophagoides pteronyssinus</name>
    <name type="common">European house dust mite</name>
    <dbReference type="NCBI Taxonomy" id="6956"/>
    <lineage>
        <taxon>Eukaryota</taxon>
        <taxon>Metazoa</taxon>
        <taxon>Ecdysozoa</taxon>
        <taxon>Arthropoda</taxon>
        <taxon>Chelicerata</taxon>
        <taxon>Arachnida</taxon>
        <taxon>Acari</taxon>
        <taxon>Acariformes</taxon>
        <taxon>Sarcoptiformes</taxon>
        <taxon>Astigmata</taxon>
        <taxon>Psoroptidia</taxon>
        <taxon>Analgoidea</taxon>
        <taxon>Pyroglyphidae</taxon>
        <taxon>Dermatophagoidinae</taxon>
        <taxon>Dermatophagoides</taxon>
    </lineage>
</organism>
<evidence type="ECO:0000313" key="2">
    <source>
        <dbReference type="Proteomes" id="UP000887458"/>
    </source>
</evidence>
<evidence type="ECO:0000313" key="1">
    <source>
        <dbReference type="EMBL" id="KAH9412904.1"/>
    </source>
</evidence>
<protein>
    <submittedName>
        <fullName evidence="1">Uncharacterized protein</fullName>
    </submittedName>
</protein>
<keyword evidence="2" id="KW-1185">Reference proteome</keyword>
<reference evidence="1 2" key="1">
    <citation type="journal article" date="2018" name="J. Allergy Clin. Immunol.">
        <title>High-quality assembly of Dermatophagoides pteronyssinus genome and transcriptome reveals a wide range of novel allergens.</title>
        <authorList>
            <person name="Liu X.Y."/>
            <person name="Yang K.Y."/>
            <person name="Wang M.Q."/>
            <person name="Kwok J.S."/>
            <person name="Zeng X."/>
            <person name="Yang Z."/>
            <person name="Xiao X.J."/>
            <person name="Lau C.P."/>
            <person name="Li Y."/>
            <person name="Huang Z.M."/>
            <person name="Ba J.G."/>
            <person name="Yim A.K."/>
            <person name="Ouyang C.Y."/>
            <person name="Ngai S.M."/>
            <person name="Chan T.F."/>
            <person name="Leung E.L."/>
            <person name="Liu L."/>
            <person name="Liu Z.G."/>
            <person name="Tsui S.K."/>
        </authorList>
    </citation>
    <scope>NUCLEOTIDE SEQUENCE [LARGE SCALE GENOMIC DNA]</scope>
    <source>
        <strain evidence="1">Derp</strain>
    </source>
</reference>
<dbReference type="EMBL" id="NJHN03000126">
    <property type="protein sequence ID" value="KAH9412904.1"/>
    <property type="molecule type" value="Genomic_DNA"/>
</dbReference>
<accession>A0ABQ8IRF7</accession>
<comment type="caution">
    <text evidence="1">The sequence shown here is derived from an EMBL/GenBank/DDBJ whole genome shotgun (WGS) entry which is preliminary data.</text>
</comment>
<dbReference type="Proteomes" id="UP000887458">
    <property type="component" value="Unassembled WGS sequence"/>
</dbReference>
<sequence>MFGYWITILYYCNSHDNQLYVDDGDRCLPSSRPYSIHIHLIRKESQAIFQFASPTSYNIQLHSGIIIIKQSIVARIITILDKCVMSFIQC</sequence>
<reference evidence="1 2" key="2">
    <citation type="journal article" date="2022" name="Mol. Biol. Evol.">
        <title>Comparative Genomics Reveals Insights into the Divergent Evolution of Astigmatic Mites and Household Pest Adaptations.</title>
        <authorList>
            <person name="Xiong Q."/>
            <person name="Wan A.T."/>
            <person name="Liu X."/>
            <person name="Fung C.S."/>
            <person name="Xiao X."/>
            <person name="Malainual N."/>
            <person name="Hou J."/>
            <person name="Wang L."/>
            <person name="Wang M."/>
            <person name="Yang K.Y."/>
            <person name="Cui Y."/>
            <person name="Leung E.L."/>
            <person name="Nong W."/>
            <person name="Shin S.K."/>
            <person name="Au S.W."/>
            <person name="Jeong K.Y."/>
            <person name="Chew F.T."/>
            <person name="Hui J.H."/>
            <person name="Leung T.F."/>
            <person name="Tungtrongchitr A."/>
            <person name="Zhong N."/>
            <person name="Liu Z."/>
            <person name="Tsui S.K."/>
        </authorList>
    </citation>
    <scope>NUCLEOTIDE SEQUENCE [LARGE SCALE GENOMIC DNA]</scope>
    <source>
        <strain evidence="1">Derp</strain>
    </source>
</reference>
<name>A0ABQ8IRF7_DERPT</name>
<gene>
    <name evidence="1" type="ORF">DERP_013213</name>
</gene>
<proteinExistence type="predicted"/>